<dbReference type="GO" id="GO:0016491">
    <property type="term" value="F:oxidoreductase activity"/>
    <property type="evidence" value="ECO:0007669"/>
    <property type="project" value="InterPro"/>
</dbReference>
<evidence type="ECO:0000313" key="8">
    <source>
        <dbReference type="EMBL" id="RFT15144.1"/>
    </source>
</evidence>
<dbReference type="FunFam" id="3.40.30.10:FF:000015">
    <property type="entry name" value="NADH-quinone oxidoreductase subunit E"/>
    <property type="match status" value="1"/>
</dbReference>
<comment type="cofactor">
    <cofactor evidence="6">
        <name>[2Fe-2S] cluster</name>
        <dbReference type="ChEBI" id="CHEBI:190135"/>
    </cofactor>
</comment>
<organism evidence="8 9">
    <name type="scientific">Candidatus Saccharicenans subterraneus</name>
    <dbReference type="NCBI Taxonomy" id="2508984"/>
    <lineage>
        <taxon>Bacteria</taxon>
        <taxon>Candidatus Aminicenantota</taxon>
        <taxon>Candidatus Aminicenantia</taxon>
        <taxon>Candidatus Aminicenantales</taxon>
        <taxon>Candidatus Saccharicenantaceae</taxon>
        <taxon>Candidatus Saccharicenans</taxon>
    </lineage>
</organism>
<protein>
    <submittedName>
        <fullName evidence="8">NADH-quinone oxidoreductase subunit NuoE</fullName>
    </submittedName>
</protein>
<dbReference type="Gene3D" id="1.10.10.1590">
    <property type="entry name" value="NADH-quinone oxidoreductase subunit E"/>
    <property type="match status" value="1"/>
</dbReference>
<comment type="cofactor">
    <cofactor evidence="7">
        <name>[2Fe-2S] cluster</name>
        <dbReference type="ChEBI" id="CHEBI:190135"/>
    </cofactor>
    <text evidence="7">Binds 1 [2Fe-2S] cluster.</text>
</comment>
<feature type="binding site" evidence="7">
    <location>
        <position position="87"/>
    </location>
    <ligand>
        <name>[2Fe-2S] cluster</name>
        <dbReference type="ChEBI" id="CHEBI:190135"/>
    </ligand>
</feature>
<evidence type="ECO:0000256" key="6">
    <source>
        <dbReference type="ARBA" id="ARBA00034078"/>
    </source>
</evidence>
<dbReference type="PANTHER" id="PTHR43342:SF1">
    <property type="entry name" value="BIFURCATING [FEFE] HYDROGENASE GAMMA SUBUNIT"/>
    <property type="match status" value="1"/>
</dbReference>
<dbReference type="InterPro" id="IPR036249">
    <property type="entry name" value="Thioredoxin-like_sf"/>
</dbReference>
<keyword evidence="3 7" id="KW-0479">Metal-binding</keyword>
<evidence type="ECO:0000256" key="4">
    <source>
        <dbReference type="ARBA" id="ARBA00023004"/>
    </source>
</evidence>
<accession>A0A3E2BKC8</accession>
<comment type="similarity">
    <text evidence="1">Belongs to the complex I 24 kDa subunit family.</text>
</comment>
<dbReference type="Proteomes" id="UP000257323">
    <property type="component" value="Unassembled WGS sequence"/>
</dbReference>
<dbReference type="InterPro" id="IPR041921">
    <property type="entry name" value="NuoE_N"/>
</dbReference>
<sequence>MSVHQTINLDSLQEIVERHGYNKNKLIAILQDIQAVYHYLPAEALKTLSKLLKIPLIDIISVATFYRAFSLTPKGRHVATVCMGTACHVRGAPKILEEFERQLNIRRGETTEDGEWSLETVACLGCCAIGPVVVVDGDYHAHTSIRKVPTILGRYRK</sequence>
<dbReference type="Pfam" id="PF01257">
    <property type="entry name" value="2Fe-2S_thioredx"/>
    <property type="match status" value="1"/>
</dbReference>
<dbReference type="SUPFAM" id="SSF52833">
    <property type="entry name" value="Thioredoxin-like"/>
    <property type="match status" value="1"/>
</dbReference>
<dbReference type="InterPro" id="IPR002023">
    <property type="entry name" value="NuoE-like"/>
</dbReference>
<dbReference type="InterPro" id="IPR028431">
    <property type="entry name" value="NADP_DH_HndA-like"/>
</dbReference>
<dbReference type="PIRSF" id="PIRSF000216">
    <property type="entry name" value="NADH_DH_24kDa"/>
    <property type="match status" value="1"/>
</dbReference>
<evidence type="ECO:0000256" key="2">
    <source>
        <dbReference type="ARBA" id="ARBA00022714"/>
    </source>
</evidence>
<keyword evidence="2 7" id="KW-0001">2Fe-2S</keyword>
<dbReference type="GO" id="GO:0051537">
    <property type="term" value="F:2 iron, 2 sulfur cluster binding"/>
    <property type="evidence" value="ECO:0007669"/>
    <property type="project" value="UniProtKB-KW"/>
</dbReference>
<comment type="caution">
    <text evidence="8">The sequence shown here is derived from an EMBL/GenBank/DDBJ whole genome shotgun (WGS) entry which is preliminary data.</text>
</comment>
<dbReference type="CDD" id="cd03064">
    <property type="entry name" value="TRX_Fd_NuoE"/>
    <property type="match status" value="1"/>
</dbReference>
<dbReference type="AlphaFoldDB" id="A0A3E2BKC8"/>
<feature type="binding site" evidence="7">
    <location>
        <position position="123"/>
    </location>
    <ligand>
        <name>[2Fe-2S] cluster</name>
        <dbReference type="ChEBI" id="CHEBI:190135"/>
    </ligand>
</feature>
<feature type="binding site" evidence="7">
    <location>
        <position position="127"/>
    </location>
    <ligand>
        <name>[2Fe-2S] cluster</name>
        <dbReference type="ChEBI" id="CHEBI:190135"/>
    </ligand>
</feature>
<feature type="binding site" evidence="7">
    <location>
        <position position="82"/>
    </location>
    <ligand>
        <name>[2Fe-2S] cluster</name>
        <dbReference type="ChEBI" id="CHEBI:190135"/>
    </ligand>
</feature>
<proteinExistence type="inferred from homology"/>
<evidence type="ECO:0000256" key="7">
    <source>
        <dbReference type="PIRSR" id="PIRSR000216-1"/>
    </source>
</evidence>
<keyword evidence="4 7" id="KW-0408">Iron</keyword>
<dbReference type="Gene3D" id="3.40.30.10">
    <property type="entry name" value="Glutaredoxin"/>
    <property type="match status" value="1"/>
</dbReference>
<dbReference type="GO" id="GO:0046872">
    <property type="term" value="F:metal ion binding"/>
    <property type="evidence" value="ECO:0007669"/>
    <property type="project" value="UniProtKB-KW"/>
</dbReference>
<gene>
    <name evidence="8" type="ORF">OP8BY_0608</name>
</gene>
<keyword evidence="5 7" id="KW-0411">Iron-sulfur</keyword>
<evidence type="ECO:0000256" key="5">
    <source>
        <dbReference type="ARBA" id="ARBA00023014"/>
    </source>
</evidence>
<dbReference type="InterPro" id="IPR042128">
    <property type="entry name" value="NuoE_dom"/>
</dbReference>
<dbReference type="EMBL" id="QUAH01000012">
    <property type="protein sequence ID" value="RFT15144.1"/>
    <property type="molecule type" value="Genomic_DNA"/>
</dbReference>
<evidence type="ECO:0000256" key="1">
    <source>
        <dbReference type="ARBA" id="ARBA00010643"/>
    </source>
</evidence>
<evidence type="ECO:0000256" key="3">
    <source>
        <dbReference type="ARBA" id="ARBA00022723"/>
    </source>
</evidence>
<dbReference type="PANTHER" id="PTHR43342">
    <property type="entry name" value="NADH-QUINONE OXIDOREDUCTASE, E SUBUNIT"/>
    <property type="match status" value="1"/>
</dbReference>
<reference evidence="8 9" key="1">
    <citation type="submission" date="2018-08" db="EMBL/GenBank/DDBJ databases">
        <title>Genome analysis of the thermophilic bacterium of the candidate phylum Aminicenantes from deep subsurface aquifer revealed its physiology and ecological role.</title>
        <authorList>
            <person name="Kadnikov V.V."/>
            <person name="Mardanov A.V."/>
            <person name="Beletsky A.V."/>
            <person name="Karnachuk O.V."/>
            <person name="Ravin N.V."/>
        </authorList>
    </citation>
    <scope>NUCLEOTIDE SEQUENCE [LARGE SCALE GENOMIC DNA]</scope>
    <source>
        <strain evidence="8">BY38</strain>
    </source>
</reference>
<evidence type="ECO:0000313" key="9">
    <source>
        <dbReference type="Proteomes" id="UP000257323"/>
    </source>
</evidence>
<name>A0A3E2BKC8_9BACT</name>